<dbReference type="InterPro" id="IPR021136">
    <property type="entry name" value="Flagellar_hook_control-like_C"/>
</dbReference>
<feature type="region of interest" description="Disordered" evidence="1">
    <location>
        <begin position="40"/>
        <end position="119"/>
    </location>
</feature>
<dbReference type="AlphaFoldDB" id="A0A1I1MLI0"/>
<keyword evidence="3" id="KW-0282">Flagellum</keyword>
<dbReference type="RefSeq" id="WP_091874706.1">
    <property type="nucleotide sequence ID" value="NZ_FOLD01000011.1"/>
</dbReference>
<organism evidence="3 4">
    <name type="scientific">Massilia yuzhufengensis</name>
    <dbReference type="NCBI Taxonomy" id="1164594"/>
    <lineage>
        <taxon>Bacteria</taxon>
        <taxon>Pseudomonadati</taxon>
        <taxon>Pseudomonadota</taxon>
        <taxon>Betaproteobacteria</taxon>
        <taxon>Burkholderiales</taxon>
        <taxon>Oxalobacteraceae</taxon>
        <taxon>Telluria group</taxon>
        <taxon>Massilia</taxon>
    </lineage>
</organism>
<dbReference type="Proteomes" id="UP000198639">
    <property type="component" value="Unassembled WGS sequence"/>
</dbReference>
<dbReference type="InterPro" id="IPR038610">
    <property type="entry name" value="FliK-like_C_sf"/>
</dbReference>
<dbReference type="InterPro" id="IPR052563">
    <property type="entry name" value="FliK"/>
</dbReference>
<evidence type="ECO:0000256" key="1">
    <source>
        <dbReference type="SAM" id="MobiDB-lite"/>
    </source>
</evidence>
<feature type="compositionally biased region" description="Low complexity" evidence="1">
    <location>
        <begin position="97"/>
        <end position="119"/>
    </location>
</feature>
<keyword evidence="3" id="KW-0966">Cell projection</keyword>
<dbReference type="CDD" id="cd17470">
    <property type="entry name" value="T3SS_Flik_C"/>
    <property type="match status" value="1"/>
</dbReference>
<keyword evidence="3" id="KW-0969">Cilium</keyword>
<dbReference type="OrthoDB" id="8596319at2"/>
<sequence>MTMQTNPLPFQVSGASALAQPQRNAAAGVQAQADGGQFGATLSREIAQRQATAPSSAQGAAPASASANKPATTAKPADKPATQGPKAAAREPARQNEPASDAPATAQAGAQAEAADSAQDAAAAADSASAAAEAAAAPVTDMLAFMASLAQPAPAAAVPVTAEAPLPAAGADQQLAALQSAFAKLDTADGATAAPALGVATEGDAADGGFALAPGVQPAPDEAADLRGVQQAAQAAVQGNAQDNQGKLQVQARQVAVDAAAIEAPAPAVTQLQAQAAKLDALNPAAVPADRIPARVGTQAWDNQVSQRIVYMVGKEQAATLTLNPPDLGPVQVVLNVGNDGASVAFSSSQPEVRQALENALPRLREMMSESGIALGNATVDAGTQQQRQAQDGERRGNGGAGGPRFADSTEGAGAGDAGARPATRTVALGERGMVDTFA</sequence>
<feature type="compositionally biased region" description="Low complexity" evidence="1">
    <location>
        <begin position="50"/>
        <end position="83"/>
    </location>
</feature>
<gene>
    <name evidence="3" type="ORF">SAMN05216204_11168</name>
</gene>
<evidence type="ECO:0000313" key="3">
    <source>
        <dbReference type="EMBL" id="SFC85946.1"/>
    </source>
</evidence>
<protein>
    <submittedName>
        <fullName evidence="3">Flagellar hook-length control protein FliK</fullName>
    </submittedName>
</protein>
<evidence type="ECO:0000313" key="4">
    <source>
        <dbReference type="Proteomes" id="UP000198639"/>
    </source>
</evidence>
<feature type="domain" description="Flagellar hook-length control protein-like C-terminal" evidence="2">
    <location>
        <begin position="314"/>
        <end position="388"/>
    </location>
</feature>
<accession>A0A1I1MLI0</accession>
<dbReference type="Gene3D" id="3.30.750.140">
    <property type="match status" value="1"/>
</dbReference>
<dbReference type="PANTHER" id="PTHR37533:SF2">
    <property type="entry name" value="FLAGELLAR HOOK-LENGTH CONTROL PROTEIN"/>
    <property type="match status" value="1"/>
</dbReference>
<keyword evidence="4" id="KW-1185">Reference proteome</keyword>
<reference evidence="4" key="1">
    <citation type="submission" date="2016-10" db="EMBL/GenBank/DDBJ databases">
        <authorList>
            <person name="Varghese N."/>
            <person name="Submissions S."/>
        </authorList>
    </citation>
    <scope>NUCLEOTIDE SEQUENCE [LARGE SCALE GENOMIC DNA]</scope>
    <source>
        <strain evidence="4">CGMCC 1.12041</strain>
    </source>
</reference>
<feature type="region of interest" description="Disordered" evidence="1">
    <location>
        <begin position="381"/>
        <end position="439"/>
    </location>
</feature>
<dbReference type="STRING" id="1164594.SAMN05216204_11168"/>
<proteinExistence type="predicted"/>
<evidence type="ECO:0000259" key="2">
    <source>
        <dbReference type="Pfam" id="PF02120"/>
    </source>
</evidence>
<dbReference type="PANTHER" id="PTHR37533">
    <property type="entry name" value="FLAGELLAR HOOK-LENGTH CONTROL PROTEIN"/>
    <property type="match status" value="1"/>
</dbReference>
<dbReference type="EMBL" id="FOLD01000011">
    <property type="protein sequence ID" value="SFC85946.1"/>
    <property type="molecule type" value="Genomic_DNA"/>
</dbReference>
<dbReference type="Pfam" id="PF02120">
    <property type="entry name" value="Flg_hook"/>
    <property type="match status" value="1"/>
</dbReference>
<name>A0A1I1MLI0_9BURK</name>